<evidence type="ECO:0000256" key="6">
    <source>
        <dbReference type="SAM" id="Phobius"/>
    </source>
</evidence>
<organism evidence="8">
    <name type="scientific">Adineta vaga</name>
    <name type="common">Rotifer</name>
    <name type="synonym">Callidina vaga</name>
    <dbReference type="NCBI Taxonomy" id="104782"/>
    <lineage>
        <taxon>Eukaryota</taxon>
        <taxon>Metazoa</taxon>
        <taxon>Spiralia</taxon>
        <taxon>Gnathifera</taxon>
        <taxon>Rotifera</taxon>
        <taxon>Eurotatoria</taxon>
        <taxon>Bdelloidea</taxon>
        <taxon>Adinetida</taxon>
        <taxon>Adinetidae</taxon>
        <taxon>Adineta</taxon>
    </lineage>
</organism>
<feature type="non-terminal residue" evidence="8">
    <location>
        <position position="576"/>
    </location>
</feature>
<dbReference type="PANTHER" id="PTHR10903">
    <property type="entry name" value="GTPASE, IMAP FAMILY MEMBER-RELATED"/>
    <property type="match status" value="1"/>
</dbReference>
<keyword evidence="3" id="KW-0342">GTP-binding</keyword>
<dbReference type="CDD" id="cd00882">
    <property type="entry name" value="Ras_like_GTPase"/>
    <property type="match status" value="1"/>
</dbReference>
<evidence type="ECO:0000256" key="5">
    <source>
        <dbReference type="SAM" id="MobiDB-lite"/>
    </source>
</evidence>
<evidence type="ECO:0000259" key="7">
    <source>
        <dbReference type="Pfam" id="PF04548"/>
    </source>
</evidence>
<feature type="domain" description="AIG1-type G" evidence="7">
    <location>
        <begin position="439"/>
        <end position="573"/>
    </location>
</feature>
<keyword evidence="2" id="KW-0547">Nucleotide-binding</keyword>
<dbReference type="GO" id="GO:0005525">
    <property type="term" value="F:GTP binding"/>
    <property type="evidence" value="ECO:0007669"/>
    <property type="project" value="UniProtKB-KW"/>
</dbReference>
<evidence type="ECO:0000256" key="2">
    <source>
        <dbReference type="ARBA" id="ARBA00022741"/>
    </source>
</evidence>
<keyword evidence="6" id="KW-0472">Membrane</keyword>
<feature type="coiled-coil region" evidence="4">
    <location>
        <begin position="324"/>
        <end position="358"/>
    </location>
</feature>
<sequence length="576" mass="66920">MESYASLNDIIDELKQQRDENPHVYIPVPIEPERTILLMGSTRAGKSTIVRTLANSLYQPERPTLYSATRTPEPQKINGLTIIDMPGFNDLRVKNPPLSNNSILRMLQEQMEKYHPIDLFVFVFNYQSGITNDDINSMINVKSEFPDLAGRTILLVTHAEELDDKAKNRLIDEFYSHPKISKNHLEDFFQKEIFFLGCLRYESINRPDIVALTNEHENVLSMRKTFIQKCFRNLPPRKLLKRKQSTYKYLSILAVIMAVVLVLIAYSFSDSGDKQIDTEDPMDHSIHEFVFNTDEDASLEEKQISSNDDVNEDPTDTEKKSSLIKEESQAVQELTNAMRDLSNKYKQREERLNRIESRLADIINYKHMNTASSCTTNESRDDIRRRGKFGIEFVLRYKLIIIITGNQDKTMTVDEMSKDLYKEMGNMNEYQFQTAIQRTLVLLGRTRVGKTTLMKVIQNPLYRPDMPSIFSETGRVNIHQFVTNHKNRHYSFTIIDSPGLYECMRHDGRPLTNETVKHLLDNCITQDVTHIHAFAFVFSIQGSINDEDIQSMIFIKKHYPTLQNFFMLILTHCEEK</sequence>
<dbReference type="Pfam" id="PF04548">
    <property type="entry name" value="AIG1"/>
    <property type="match status" value="2"/>
</dbReference>
<dbReference type="InterPro" id="IPR006703">
    <property type="entry name" value="G_AIG1"/>
</dbReference>
<keyword evidence="4" id="KW-0175">Coiled coil</keyword>
<feature type="domain" description="AIG1-type G" evidence="7">
    <location>
        <begin position="34"/>
        <end position="176"/>
    </location>
</feature>
<evidence type="ECO:0000256" key="1">
    <source>
        <dbReference type="ARBA" id="ARBA00008535"/>
    </source>
</evidence>
<reference evidence="8" key="1">
    <citation type="journal article" date="2008" name="Science">
        <title>Massive horizontal gene transfer in bdelloid rotifers.</title>
        <authorList>
            <person name="Gladyshev E.A."/>
            <person name="Meselson M.S."/>
            <person name="Arkhipova I.R."/>
        </authorList>
    </citation>
    <scope>NUCLEOTIDE SEQUENCE</scope>
</reference>
<dbReference type="Gene3D" id="3.40.50.300">
    <property type="entry name" value="P-loop containing nucleotide triphosphate hydrolases"/>
    <property type="match status" value="2"/>
</dbReference>
<evidence type="ECO:0000256" key="3">
    <source>
        <dbReference type="ARBA" id="ARBA00023134"/>
    </source>
</evidence>
<dbReference type="AlphaFoldDB" id="B3G4J0"/>
<dbReference type="PANTHER" id="PTHR10903:SF184">
    <property type="entry name" value="GTP-BINDING PROTEIN A"/>
    <property type="match status" value="1"/>
</dbReference>
<evidence type="ECO:0000313" key="8">
    <source>
        <dbReference type="EMBL" id="ACD54729.1"/>
    </source>
</evidence>
<comment type="similarity">
    <text evidence="1">Belongs to the TRAFAC class TrmE-Era-EngA-EngB-Septin-like GTPase superfamily. AIG1/Toc34/Toc159-like paraseptin GTPase family. IAN subfamily.</text>
</comment>
<keyword evidence="6" id="KW-0812">Transmembrane</keyword>
<dbReference type="EMBL" id="EU643483">
    <property type="protein sequence ID" value="ACD54729.1"/>
    <property type="molecule type" value="Genomic_DNA"/>
</dbReference>
<name>B3G4J0_ADIVA</name>
<feature type="region of interest" description="Disordered" evidence="5">
    <location>
        <begin position="298"/>
        <end position="324"/>
    </location>
</feature>
<evidence type="ECO:0000256" key="4">
    <source>
        <dbReference type="SAM" id="Coils"/>
    </source>
</evidence>
<protein>
    <submittedName>
        <fullName evidence="8">AIG1-like protein</fullName>
    </submittedName>
</protein>
<accession>B3G4J0</accession>
<dbReference type="InterPro" id="IPR045058">
    <property type="entry name" value="GIMA/IAN/Toc"/>
</dbReference>
<dbReference type="SUPFAM" id="SSF52540">
    <property type="entry name" value="P-loop containing nucleoside triphosphate hydrolases"/>
    <property type="match status" value="2"/>
</dbReference>
<proteinExistence type="inferred from homology"/>
<dbReference type="InterPro" id="IPR027417">
    <property type="entry name" value="P-loop_NTPase"/>
</dbReference>
<keyword evidence="6" id="KW-1133">Transmembrane helix</keyword>
<feature type="transmembrane region" description="Helical" evidence="6">
    <location>
        <begin position="247"/>
        <end position="268"/>
    </location>
</feature>